<organism evidence="2 3">
    <name type="scientific">Lipomyces tetrasporus</name>
    <dbReference type="NCBI Taxonomy" id="54092"/>
    <lineage>
        <taxon>Eukaryota</taxon>
        <taxon>Fungi</taxon>
        <taxon>Dikarya</taxon>
        <taxon>Ascomycota</taxon>
        <taxon>Saccharomycotina</taxon>
        <taxon>Lipomycetes</taxon>
        <taxon>Lipomycetales</taxon>
        <taxon>Lipomycetaceae</taxon>
        <taxon>Lipomyces</taxon>
    </lineage>
</organism>
<dbReference type="RefSeq" id="XP_056045990.1">
    <property type="nucleotide sequence ID" value="XM_056191143.1"/>
</dbReference>
<keyword evidence="3" id="KW-1185">Reference proteome</keyword>
<gene>
    <name evidence="2" type="ORF">POJ06DRAFT_51324</name>
</gene>
<sequence>MEPRIPTVLTIIPGFIDGAAINTVMAAIIKQDIADLNETIRLLHMHYQDSIHATQLHGLYEHDRLSKILAVKLEQQKSELDLRLMEQESEAARLHLNVKRLEDALKDSTKENAKLQSDLTLSEKRYTALEQTKEAVEKNVAEAREESVKANVAVVESQKKANEVTHEKLKLINEIQTLNDQIKGLTEGVNARDKAIIERASLAERKSSDLEKQLNAAEDSTNKIEKENAVLKKRNKELEGRCKELERKVLETETESLRERNAASRAEKKELRDLEKQHGDEITELRTQLTRQTALTEKAEKELAKVKEQSQTKLAVLEKKLQAVQSKLKNTTGNRGKSATIEAPPPLLFTPERDRRQPQNARSRANAAPEKLLEKSTFSMTPFLNRQASVMPLSPVDTNRQDEKSTEWLVESATDESTETTSRRDSDYAEPAKKQHSSKAGVSKPDQSRRSTSTAASLAALVSEELGHSTLAVQPKKKKRRLGVSRGPTLFDEVEGRPETEPKKGRLDVAGGTKMAVPVAQRAFLGTKTISPLKKRNEKLRDMFKLS</sequence>
<feature type="region of interest" description="Disordered" evidence="1">
    <location>
        <begin position="253"/>
        <end position="272"/>
    </location>
</feature>
<feature type="compositionally biased region" description="Polar residues" evidence="1">
    <location>
        <begin position="328"/>
        <end position="337"/>
    </location>
</feature>
<feature type="region of interest" description="Disordered" evidence="1">
    <location>
        <begin position="472"/>
        <end position="513"/>
    </location>
</feature>
<dbReference type="EMBL" id="JARPMG010000002">
    <property type="protein sequence ID" value="KAJ8102540.1"/>
    <property type="molecule type" value="Genomic_DNA"/>
</dbReference>
<comment type="caution">
    <text evidence="2">The sequence shown here is derived from an EMBL/GenBank/DDBJ whole genome shotgun (WGS) entry which is preliminary data.</text>
</comment>
<feature type="region of interest" description="Disordered" evidence="1">
    <location>
        <begin position="389"/>
        <end position="456"/>
    </location>
</feature>
<dbReference type="Proteomes" id="UP001217417">
    <property type="component" value="Unassembled WGS sequence"/>
</dbReference>
<name>A0AAD7QWG3_9ASCO</name>
<reference evidence="2" key="1">
    <citation type="submission" date="2023-03" db="EMBL/GenBank/DDBJ databases">
        <title>Near-Complete genome sequence of Lipomyces tetrasporous NRRL Y-64009, an oleaginous yeast capable of growing on lignocellulosic hydrolysates.</title>
        <authorList>
            <consortium name="Lawrence Berkeley National Laboratory"/>
            <person name="Jagtap S.S."/>
            <person name="Liu J.-J."/>
            <person name="Walukiewicz H.E."/>
            <person name="Pangilinan J."/>
            <person name="Lipzen A."/>
            <person name="Ahrendt S."/>
            <person name="Koriabine M."/>
            <person name="Cobaugh K."/>
            <person name="Salamov A."/>
            <person name="Yoshinaga Y."/>
            <person name="Ng V."/>
            <person name="Daum C."/>
            <person name="Grigoriev I.V."/>
            <person name="Slininger P.J."/>
            <person name="Dien B.S."/>
            <person name="Jin Y.-S."/>
            <person name="Rao C.V."/>
        </authorList>
    </citation>
    <scope>NUCLEOTIDE SEQUENCE</scope>
    <source>
        <strain evidence="2">NRRL Y-64009</strain>
    </source>
</reference>
<proteinExistence type="predicted"/>
<feature type="region of interest" description="Disordered" evidence="1">
    <location>
        <begin position="328"/>
        <end position="374"/>
    </location>
</feature>
<feature type="compositionally biased region" description="Basic and acidic residues" evidence="1">
    <location>
        <begin position="494"/>
        <end position="507"/>
    </location>
</feature>
<dbReference type="Gene3D" id="1.20.5.340">
    <property type="match status" value="1"/>
</dbReference>
<evidence type="ECO:0000256" key="1">
    <source>
        <dbReference type="SAM" id="MobiDB-lite"/>
    </source>
</evidence>
<evidence type="ECO:0000313" key="3">
    <source>
        <dbReference type="Proteomes" id="UP001217417"/>
    </source>
</evidence>
<dbReference type="AlphaFoldDB" id="A0AAD7QWG3"/>
<evidence type="ECO:0000313" key="2">
    <source>
        <dbReference type="EMBL" id="KAJ8102540.1"/>
    </source>
</evidence>
<feature type="compositionally biased region" description="Basic and acidic residues" evidence="1">
    <location>
        <begin position="421"/>
        <end position="433"/>
    </location>
</feature>
<dbReference type="GeneID" id="80886309"/>
<accession>A0AAD7QWG3</accession>
<protein>
    <submittedName>
        <fullName evidence="2">Uncharacterized protein</fullName>
    </submittedName>
</protein>